<proteinExistence type="predicted"/>
<accession>A0A2V4A0M8</accession>
<reference evidence="1 2" key="1">
    <citation type="submission" date="2018-05" db="EMBL/GenBank/DDBJ databases">
        <title>Marinifilum breve JC075T sp. nov., a marine bacterium isolated from Yongle Blue Hole in the South China Sea.</title>
        <authorList>
            <person name="Fu T."/>
        </authorList>
    </citation>
    <scope>NUCLEOTIDE SEQUENCE [LARGE SCALE GENOMIC DNA]</scope>
    <source>
        <strain evidence="1 2">JC075</strain>
    </source>
</reference>
<comment type="caution">
    <text evidence="1">The sequence shown here is derived from an EMBL/GenBank/DDBJ whole genome shotgun (WGS) entry which is preliminary data.</text>
</comment>
<dbReference type="AlphaFoldDB" id="A0A2V4A0M8"/>
<dbReference type="EMBL" id="QFLI01000002">
    <property type="protein sequence ID" value="PXY02435.1"/>
    <property type="molecule type" value="Genomic_DNA"/>
</dbReference>
<dbReference type="Proteomes" id="UP000248079">
    <property type="component" value="Unassembled WGS sequence"/>
</dbReference>
<organism evidence="1 2">
    <name type="scientific">Marinifilum breve</name>
    <dbReference type="NCBI Taxonomy" id="2184082"/>
    <lineage>
        <taxon>Bacteria</taxon>
        <taxon>Pseudomonadati</taxon>
        <taxon>Bacteroidota</taxon>
        <taxon>Bacteroidia</taxon>
        <taxon>Marinilabiliales</taxon>
        <taxon>Marinifilaceae</taxon>
    </lineage>
</organism>
<name>A0A2V4A0M8_9BACT</name>
<sequence length="167" mass="19027">MYGSKEERKKTQKQSTDILIIIVMANTLDDLLDGAKKKGSELWSNIKSSGKDKLKLGIQKLNDALPDIEKAGFVLVRLDVDIALLPRLFARFKQVHEISSEEKEAILTKTKKNKFLNFILIGLFKAVEIKGEVKIDSMNLEEIELEIGLTPSAKIIFRREERLKLME</sequence>
<evidence type="ECO:0000313" key="2">
    <source>
        <dbReference type="Proteomes" id="UP000248079"/>
    </source>
</evidence>
<protein>
    <submittedName>
        <fullName evidence="1">Uncharacterized protein</fullName>
    </submittedName>
</protein>
<evidence type="ECO:0000313" key="1">
    <source>
        <dbReference type="EMBL" id="PXY02435.1"/>
    </source>
</evidence>
<keyword evidence="2" id="KW-1185">Reference proteome</keyword>
<gene>
    <name evidence="1" type="ORF">DF185_07235</name>
</gene>